<dbReference type="Proteomes" id="UP000265515">
    <property type="component" value="Unassembled WGS sequence"/>
</dbReference>
<reference evidence="2 3" key="1">
    <citation type="journal article" date="2018" name="Cell">
        <title>The Chara Genome: Secondary Complexity and Implications for Plant Terrestrialization.</title>
        <authorList>
            <person name="Nishiyama T."/>
            <person name="Sakayama H."/>
            <person name="Vries J.D."/>
            <person name="Buschmann H."/>
            <person name="Saint-Marcoux D."/>
            <person name="Ullrich K.K."/>
            <person name="Haas F.B."/>
            <person name="Vanderstraeten L."/>
            <person name="Becker D."/>
            <person name="Lang D."/>
            <person name="Vosolsobe S."/>
            <person name="Rombauts S."/>
            <person name="Wilhelmsson P.K.I."/>
            <person name="Janitza P."/>
            <person name="Kern R."/>
            <person name="Heyl A."/>
            <person name="Rumpler F."/>
            <person name="Villalobos L.I.A.C."/>
            <person name="Clay J.M."/>
            <person name="Skokan R."/>
            <person name="Toyoda A."/>
            <person name="Suzuki Y."/>
            <person name="Kagoshima H."/>
            <person name="Schijlen E."/>
            <person name="Tajeshwar N."/>
            <person name="Catarino B."/>
            <person name="Hetherington A.J."/>
            <person name="Saltykova A."/>
            <person name="Bonnot C."/>
            <person name="Breuninger H."/>
            <person name="Symeonidi A."/>
            <person name="Radhakrishnan G.V."/>
            <person name="Van Nieuwerburgh F."/>
            <person name="Deforce D."/>
            <person name="Chang C."/>
            <person name="Karol K.G."/>
            <person name="Hedrich R."/>
            <person name="Ulvskov P."/>
            <person name="Glockner G."/>
            <person name="Delwiche C.F."/>
            <person name="Petrasek J."/>
            <person name="Van de Peer Y."/>
            <person name="Friml J."/>
            <person name="Beilby M."/>
            <person name="Dolan L."/>
            <person name="Kohara Y."/>
            <person name="Sugano S."/>
            <person name="Fujiyama A."/>
            <person name="Delaux P.-M."/>
            <person name="Quint M."/>
            <person name="TheiBen G."/>
            <person name="Hagemann M."/>
            <person name="Harholt J."/>
            <person name="Dunand C."/>
            <person name="Zachgo S."/>
            <person name="Langdale J."/>
            <person name="Maumus F."/>
            <person name="Straeten D.V.D."/>
            <person name="Gould S.B."/>
            <person name="Rensing S.A."/>
        </authorList>
    </citation>
    <scope>NUCLEOTIDE SEQUENCE [LARGE SCALE GENOMIC DNA]</scope>
    <source>
        <strain evidence="2 3">S276</strain>
    </source>
</reference>
<name>A0A388JTY1_CHABU</name>
<dbReference type="EMBL" id="BFEA01000018">
    <property type="protein sequence ID" value="GBG61213.1"/>
    <property type="molecule type" value="Genomic_DNA"/>
</dbReference>
<dbReference type="PANTHER" id="PTHR16219:SF1">
    <property type="entry name" value="HAUS AUGMIN-LIKE COMPLEX SUBUNIT 4"/>
    <property type="match status" value="1"/>
</dbReference>
<dbReference type="InterPro" id="IPR015943">
    <property type="entry name" value="WD40/YVTN_repeat-like_dom_sf"/>
</dbReference>
<gene>
    <name evidence="2" type="ORF">CBR_g19746</name>
</gene>
<dbReference type="SUPFAM" id="SSF50998">
    <property type="entry name" value="Quinoprotein alcohol dehydrogenase-like"/>
    <property type="match status" value="1"/>
</dbReference>
<dbReference type="STRING" id="69332.A0A388JTY1"/>
<organism evidence="2 3">
    <name type="scientific">Chara braunii</name>
    <name type="common">Braun's stonewort</name>
    <dbReference type="NCBI Taxonomy" id="69332"/>
    <lineage>
        <taxon>Eukaryota</taxon>
        <taxon>Viridiplantae</taxon>
        <taxon>Streptophyta</taxon>
        <taxon>Charophyceae</taxon>
        <taxon>Charales</taxon>
        <taxon>Characeae</taxon>
        <taxon>Chara</taxon>
    </lineage>
</organism>
<dbReference type="Pfam" id="PF14735">
    <property type="entry name" value="HAUS4"/>
    <property type="match status" value="1"/>
</dbReference>
<sequence length="759" mass="83028">MGRAPRDNCSRKYDVPLYCASWLGGKKGASALPERQSRTAVALSGHAIFGGGGGSAKHGVRNGLVVAHYDVQSHFLSQEIQWISTGEDPPLRLVVHPQGQVLLVATTTGFSAFGIRYRRNGSMVFSAMETPAALRAELSEQKAMVFSGDGSCLALGGTDGRLLVFSWPAMDLLLDSCSSPPSPSSSTDDPEVGLPIKDLDFSPDGSLVAMAQEGGPCRVWSVSKKKVVASLSPPAVASSSARAGSKNNRSRIGYCRFARRCGEEGGGGGGKGSLLYTTLVSAGAAEGHVVAWSTKTWEIVKSRKVCQDPLSAFCVSGNGAWLAGGSCEGELIVVDAESLAVRWRDRKAHMVFVTAMEFSADSSVVLSVSADSIARCTEIRREGGGILSRPQMLYIFLALLVILLGILVALVRGAVARLEMRKERLKYLEVEVVYEEAVALLEDYQNVLATIAPGSHLDSRAALAQAGLKCDPEVYEALERRLVSMEAAQRLRLPLVNLESDEPDKDANFELLREDGSHPDEFGVWGSVKHMLGVQPNQLQGSHQREGALFLQERSPLILEVEARLKDKCDRLTAALDAGALEASASTAGIRLPERVSMAVTELSQERQTLLQDFYSADRKLSEYYSVLEQILGVLLKITQSYKLIHQHEYDKIKTEWLCRRVRTMHSKLRVFESLVLKDTYTPETVAALQVIRGHLQQAIEEATTAYNRATTRLREFEGVDPHFDEIASRYRDLTARLKQSEWTLNEVQKDFAVHDDSQ</sequence>
<dbReference type="Gramene" id="GBG61213">
    <property type="protein sequence ID" value="GBG61213"/>
    <property type="gene ID" value="CBR_g19746"/>
</dbReference>
<evidence type="ECO:0000256" key="1">
    <source>
        <dbReference type="SAM" id="Phobius"/>
    </source>
</evidence>
<dbReference type="SMART" id="SM00320">
    <property type="entry name" value="WD40"/>
    <property type="match status" value="4"/>
</dbReference>
<keyword evidence="1" id="KW-0812">Transmembrane</keyword>
<protein>
    <submittedName>
        <fullName evidence="2">Uncharacterized protein</fullName>
    </submittedName>
</protein>
<dbReference type="GO" id="GO:0070652">
    <property type="term" value="C:HAUS complex"/>
    <property type="evidence" value="ECO:0007669"/>
    <property type="project" value="InterPro"/>
</dbReference>
<keyword evidence="1" id="KW-1133">Transmembrane helix</keyword>
<evidence type="ECO:0000313" key="3">
    <source>
        <dbReference type="Proteomes" id="UP000265515"/>
    </source>
</evidence>
<dbReference type="PANTHER" id="PTHR16219">
    <property type="entry name" value="AUGMIN SUBUNIT 4 FAMILY MEMBER"/>
    <property type="match status" value="1"/>
</dbReference>
<dbReference type="InterPro" id="IPR029327">
    <property type="entry name" value="HAUS4"/>
</dbReference>
<evidence type="ECO:0000313" key="2">
    <source>
        <dbReference type="EMBL" id="GBG61213.1"/>
    </source>
</evidence>
<keyword evidence="1" id="KW-0472">Membrane</keyword>
<dbReference type="InterPro" id="IPR011047">
    <property type="entry name" value="Quinoprotein_ADH-like_sf"/>
</dbReference>
<accession>A0A388JTY1</accession>
<comment type="caution">
    <text evidence="2">The sequence shown here is derived from an EMBL/GenBank/DDBJ whole genome shotgun (WGS) entry which is preliminary data.</text>
</comment>
<dbReference type="GO" id="GO:0051011">
    <property type="term" value="F:microtubule minus-end binding"/>
    <property type="evidence" value="ECO:0007669"/>
    <property type="project" value="TreeGrafter"/>
</dbReference>
<feature type="transmembrane region" description="Helical" evidence="1">
    <location>
        <begin position="392"/>
        <end position="415"/>
    </location>
</feature>
<dbReference type="AlphaFoldDB" id="A0A388JTY1"/>
<keyword evidence="3" id="KW-1185">Reference proteome</keyword>
<dbReference type="GO" id="GO:0051225">
    <property type="term" value="P:spindle assembly"/>
    <property type="evidence" value="ECO:0007669"/>
    <property type="project" value="InterPro"/>
</dbReference>
<dbReference type="InterPro" id="IPR001680">
    <property type="entry name" value="WD40_rpt"/>
</dbReference>
<dbReference type="OrthoDB" id="2013972at2759"/>
<proteinExistence type="predicted"/>
<dbReference type="Gene3D" id="2.130.10.10">
    <property type="entry name" value="YVTN repeat-like/Quinoprotein amine dehydrogenase"/>
    <property type="match status" value="1"/>
</dbReference>